<evidence type="ECO:0000256" key="1">
    <source>
        <dbReference type="SAM" id="MobiDB-lite"/>
    </source>
</evidence>
<keyword evidence="4" id="KW-1185">Reference proteome</keyword>
<dbReference type="RefSeq" id="WP_381078453.1">
    <property type="nucleotide sequence ID" value="NZ_JBHUDX010000010.1"/>
</dbReference>
<keyword evidence="2" id="KW-0472">Membrane</keyword>
<comment type="caution">
    <text evidence="3">The sequence shown here is derived from an EMBL/GenBank/DDBJ whole genome shotgun (WGS) entry which is preliminary data.</text>
</comment>
<proteinExistence type="predicted"/>
<gene>
    <name evidence="3" type="ORF">ACFSL4_03855</name>
</gene>
<evidence type="ECO:0000256" key="2">
    <source>
        <dbReference type="SAM" id="Phobius"/>
    </source>
</evidence>
<accession>A0ABW4IJA4</accession>
<feature type="region of interest" description="Disordered" evidence="1">
    <location>
        <begin position="1"/>
        <end position="24"/>
    </location>
</feature>
<evidence type="ECO:0000313" key="3">
    <source>
        <dbReference type="EMBL" id="MFD1657392.1"/>
    </source>
</evidence>
<keyword evidence="2" id="KW-0812">Transmembrane</keyword>
<protein>
    <submittedName>
        <fullName evidence="3">Uncharacterized protein</fullName>
    </submittedName>
</protein>
<dbReference type="EMBL" id="JBHUDX010000010">
    <property type="protein sequence ID" value="MFD1657392.1"/>
    <property type="molecule type" value="Genomic_DNA"/>
</dbReference>
<reference evidence="4" key="1">
    <citation type="journal article" date="2019" name="Int. J. Syst. Evol. Microbiol.">
        <title>The Global Catalogue of Microorganisms (GCM) 10K type strain sequencing project: providing services to taxonomists for standard genome sequencing and annotation.</title>
        <authorList>
            <consortium name="The Broad Institute Genomics Platform"/>
            <consortium name="The Broad Institute Genome Sequencing Center for Infectious Disease"/>
            <person name="Wu L."/>
            <person name="Ma J."/>
        </authorList>
    </citation>
    <scope>NUCLEOTIDE SEQUENCE [LARGE SCALE GENOMIC DNA]</scope>
    <source>
        <strain evidence="4">CGMCC 1.12470</strain>
    </source>
</reference>
<sequence length="93" mass="9256">MRRAEALVPTPGGRHRPPGGGAHGTAQCTNTAVTHGIAPGAVWFGGGAASGAVWFGAVWFGRGAASGAVWFGAVWFGAVWFGRGAASGAGLHR</sequence>
<feature type="transmembrane region" description="Helical" evidence="2">
    <location>
        <begin position="67"/>
        <end position="86"/>
    </location>
</feature>
<keyword evidence="2" id="KW-1133">Transmembrane helix</keyword>
<organism evidence="3 4">
    <name type="scientific">Streptomyces caeni</name>
    <dbReference type="NCBI Taxonomy" id="2307231"/>
    <lineage>
        <taxon>Bacteria</taxon>
        <taxon>Bacillati</taxon>
        <taxon>Actinomycetota</taxon>
        <taxon>Actinomycetes</taxon>
        <taxon>Kitasatosporales</taxon>
        <taxon>Streptomycetaceae</taxon>
        <taxon>Streptomyces</taxon>
    </lineage>
</organism>
<feature type="transmembrane region" description="Helical" evidence="2">
    <location>
        <begin position="41"/>
        <end position="61"/>
    </location>
</feature>
<evidence type="ECO:0000313" key="4">
    <source>
        <dbReference type="Proteomes" id="UP001597261"/>
    </source>
</evidence>
<name>A0ABW4IJA4_9ACTN</name>
<dbReference type="Proteomes" id="UP001597261">
    <property type="component" value="Unassembled WGS sequence"/>
</dbReference>